<keyword evidence="2" id="KW-0808">Transferase</keyword>
<dbReference type="Proteomes" id="UP000752012">
    <property type="component" value="Unassembled WGS sequence"/>
</dbReference>
<dbReference type="Gene3D" id="3.40.50.150">
    <property type="entry name" value="Vaccinia Virus protein VP39"/>
    <property type="match status" value="1"/>
</dbReference>
<evidence type="ECO:0000313" key="3">
    <source>
        <dbReference type="Proteomes" id="UP000752012"/>
    </source>
</evidence>
<dbReference type="AlphaFoldDB" id="A0A969PZU9"/>
<dbReference type="CDD" id="cd02440">
    <property type="entry name" value="AdoMet_MTases"/>
    <property type="match status" value="1"/>
</dbReference>
<dbReference type="GO" id="GO:0008757">
    <property type="term" value="F:S-adenosylmethionine-dependent methyltransferase activity"/>
    <property type="evidence" value="ECO:0007669"/>
    <property type="project" value="InterPro"/>
</dbReference>
<organism evidence="2 3">
    <name type="scientific">Alkalicoccus luteus</name>
    <dbReference type="NCBI Taxonomy" id="1237094"/>
    <lineage>
        <taxon>Bacteria</taxon>
        <taxon>Bacillati</taxon>
        <taxon>Bacillota</taxon>
        <taxon>Bacilli</taxon>
        <taxon>Bacillales</taxon>
        <taxon>Bacillaceae</taxon>
        <taxon>Alkalicoccus</taxon>
    </lineage>
</organism>
<keyword evidence="2" id="KW-0489">Methyltransferase</keyword>
<evidence type="ECO:0000259" key="1">
    <source>
        <dbReference type="Pfam" id="PF08241"/>
    </source>
</evidence>
<protein>
    <submittedName>
        <fullName evidence="2">Methyltransferase domain-containing protein</fullName>
    </submittedName>
</protein>
<dbReference type="PANTHER" id="PTHR45036:SF1">
    <property type="entry name" value="METHYLTRANSFERASE LIKE 7A"/>
    <property type="match status" value="1"/>
</dbReference>
<dbReference type="SUPFAM" id="SSF53335">
    <property type="entry name" value="S-adenosyl-L-methionine-dependent methyltransferases"/>
    <property type="match status" value="1"/>
</dbReference>
<accession>A0A969PZU9</accession>
<dbReference type="InterPro" id="IPR013216">
    <property type="entry name" value="Methyltransf_11"/>
</dbReference>
<proteinExistence type="predicted"/>
<name>A0A969PZU9_9BACI</name>
<feature type="domain" description="Methyltransferase type 11" evidence="1">
    <location>
        <begin position="36"/>
        <end position="129"/>
    </location>
</feature>
<dbReference type="GO" id="GO:0032259">
    <property type="term" value="P:methylation"/>
    <property type="evidence" value="ECO:0007669"/>
    <property type="project" value="UniProtKB-KW"/>
</dbReference>
<keyword evidence="3" id="KW-1185">Reference proteome</keyword>
<reference evidence="2 3" key="1">
    <citation type="submission" date="2020-03" db="EMBL/GenBank/DDBJ databases">
        <title>Assessment of the enzymatic potential of alkaline-tolerant lipase obtained from Bacillus luteus H11 (technogenic soil) for the bioremediation of saline soils contaminated with petroleum substances.</title>
        <authorList>
            <person name="Kalwasinska A."/>
        </authorList>
    </citation>
    <scope>NUCLEOTIDE SEQUENCE [LARGE SCALE GENOMIC DNA]</scope>
    <source>
        <strain evidence="2 3">H11</strain>
    </source>
</reference>
<dbReference type="PANTHER" id="PTHR45036">
    <property type="entry name" value="METHYLTRANSFERASE LIKE 7B"/>
    <property type="match status" value="1"/>
</dbReference>
<dbReference type="InterPro" id="IPR052356">
    <property type="entry name" value="Thiol_S-MT"/>
</dbReference>
<dbReference type="InterPro" id="IPR029063">
    <property type="entry name" value="SAM-dependent_MTases_sf"/>
</dbReference>
<gene>
    <name evidence="2" type="ORF">HCN83_13450</name>
</gene>
<comment type="caution">
    <text evidence="2">The sequence shown here is derived from an EMBL/GenBank/DDBJ whole genome shotgun (WGS) entry which is preliminary data.</text>
</comment>
<dbReference type="EMBL" id="JAATHJ010000025">
    <property type="protein sequence ID" value="NJP38582.1"/>
    <property type="molecule type" value="Genomic_DNA"/>
</dbReference>
<evidence type="ECO:0000313" key="2">
    <source>
        <dbReference type="EMBL" id="NJP38582.1"/>
    </source>
</evidence>
<dbReference type="Pfam" id="PF08241">
    <property type="entry name" value="Methyltransf_11"/>
    <property type="match status" value="1"/>
</dbReference>
<dbReference type="RefSeq" id="WP_168008214.1">
    <property type="nucleotide sequence ID" value="NZ_JAATHJ010000025.1"/>
</dbReference>
<sequence>MTLFTKLYDLIMQPADQLLLKDLRERLVGQADGRVLEVGSGTGLNFPYYVPGLQVTALEPDDGLRNKSLSRMLRADAAIRVVAGEAEMLPFETDSFDTVVCTLVLCTVESQEEAIREIKRVLKPEGTLLLLEHVLPEDRTRKEWFMRAAPAWEKMCGGCRLDRPTGRMLCSHGFRPVVMRTFAKGLFIEMTAKPVTKLSQETRGFTEEIR</sequence>